<evidence type="ECO:0000313" key="1">
    <source>
        <dbReference type="EMBL" id="XBY46128.1"/>
    </source>
</evidence>
<dbReference type="Gene3D" id="3.60.160.10">
    <property type="entry name" value="Mitochondrial biogenesis AIM24"/>
    <property type="match status" value="1"/>
</dbReference>
<reference evidence="1" key="1">
    <citation type="submission" date="2024-06" db="EMBL/GenBank/DDBJ databases">
        <title>Methylostella associata gen. nov., sp. nov., a novel Ancalomicrobiaceae-affiliated facultatively methylotrophic bacteria that feed on methanotrophs of the genus Methylococcus.</title>
        <authorList>
            <person name="Saltykova V."/>
            <person name="Danilova O.V."/>
            <person name="Oshkin I.Y."/>
            <person name="Belova S.E."/>
            <person name="Pimenov N.V."/>
            <person name="Dedysh S.N."/>
        </authorList>
    </citation>
    <scope>NUCLEOTIDE SEQUENCE</scope>
    <source>
        <strain evidence="1">S20</strain>
    </source>
</reference>
<dbReference type="NCBIfam" id="TIGR00266">
    <property type="entry name" value="TIGR00266 family protein"/>
    <property type="match status" value="1"/>
</dbReference>
<organism evidence="1">
    <name type="scientific">Methyloraptor flagellatus</name>
    <dbReference type="NCBI Taxonomy" id="3162530"/>
    <lineage>
        <taxon>Bacteria</taxon>
        <taxon>Pseudomonadati</taxon>
        <taxon>Pseudomonadota</taxon>
        <taxon>Alphaproteobacteria</taxon>
        <taxon>Hyphomicrobiales</taxon>
        <taxon>Ancalomicrobiaceae</taxon>
        <taxon>Methyloraptor</taxon>
    </lineage>
</organism>
<dbReference type="SUPFAM" id="SSF51219">
    <property type="entry name" value="TRAP-like"/>
    <property type="match status" value="1"/>
</dbReference>
<dbReference type="InterPro" id="IPR016031">
    <property type="entry name" value="Trp_RNA-bd_attenuator-like_dom"/>
</dbReference>
<dbReference type="InterPro" id="IPR002838">
    <property type="entry name" value="AIM24"/>
</dbReference>
<dbReference type="KEGG" id="mflg:ABS361_07835"/>
<dbReference type="RefSeq" id="WP_407051225.1">
    <property type="nucleotide sequence ID" value="NZ_CP158568.1"/>
</dbReference>
<dbReference type="AlphaFoldDB" id="A0AAU7XGZ5"/>
<protein>
    <submittedName>
        <fullName evidence="1">TIGR00266 family protein</fullName>
    </submittedName>
</protein>
<gene>
    <name evidence="1" type="ORF">ABS361_07835</name>
</gene>
<proteinExistence type="predicted"/>
<dbReference type="InterPro" id="IPR036983">
    <property type="entry name" value="AIM24_sf"/>
</dbReference>
<dbReference type="PANTHER" id="PTHR43657">
    <property type="entry name" value="TRYPTOPHAN RNA-BINDING ATTENUATOR PROTEIN-LIKE PROTEIN"/>
    <property type="match status" value="1"/>
</dbReference>
<dbReference type="PANTHER" id="PTHR43657:SF1">
    <property type="entry name" value="ALTERED INHERITANCE OF MITOCHONDRIA PROTEIN 24, MITOCHONDRIAL"/>
    <property type="match status" value="1"/>
</dbReference>
<dbReference type="EMBL" id="CP158568">
    <property type="protein sequence ID" value="XBY46128.1"/>
    <property type="molecule type" value="Genomic_DNA"/>
</dbReference>
<accession>A0AAU7XGZ5</accession>
<dbReference type="Pfam" id="PF01987">
    <property type="entry name" value="AIM24"/>
    <property type="match status" value="1"/>
</dbReference>
<sequence length="261" mass="27297">MRYEVHGTTMQTVAIDLAPGETVYSQTNSMAWMNDAIEMNTHTGGGLWAGIKRSLGGGGLFITEFAAHGREGHIAFAPRFPGAIVVRRLAPGESLICEKRAFLCAETSVTLDIFLRRQLGAGFFGGEGFILQKVTGPGYVFLDLSGEVVERVLAPGEKLLVHAGHVGVHEPTVGFDIQMVRGFRNVLFGGEGLFLATLTGPGRVWLQSMPIVNLAEAIAPYLPLGEKTTSGSIGTAAAIGGLGGILGSILSSGGKDGGTEA</sequence>
<name>A0AAU7XGZ5_9HYPH</name>